<sequence length="443" mass="51317">MEAMTRTMLNLPNELAEEILSRVPLKSIKPVRLTCRKWNDLSKSPSFMKLHLGRLSAAAKEGETQMVAMIGNNTYLASIDVNGDPSTENKGKLNLLNETDEIYQIFHCDGVWLCILQDHSRYLVSNPYLGLKQWIEPRYPHHPHGLKDTFRPFTYALGYENKKGKSCRSVKLLRFLDYYQKQPEEQFVWYEIYDFDSDLWTTLDITPHWRDGFHDLGVSVKGNTYWIAVERNLDAKGVFGDHIVCFDFTSERFGPLLPLPFSVGNNDYATLSSVREEKLAVLLQNNGANPYELDIWITTKIGVQEVSWSKFLKMDTRPDDDMIGQYIQEVPFIEGNFFIDEEKKVAMGFNDGYPVKFVIIGEDGCVTELDLLGEPVGLECTTHLCAYVPSLLQIKGPAEGERKQESKLEKLRYDEKMSRLVAYEERQERRRKNKFRRLFEHLH</sequence>
<dbReference type="OrthoDB" id="1023747at2759"/>
<dbReference type="InterPro" id="IPR006527">
    <property type="entry name" value="F-box-assoc_dom_typ1"/>
</dbReference>
<dbReference type="InterPro" id="IPR001810">
    <property type="entry name" value="F-box_dom"/>
</dbReference>
<evidence type="ECO:0000313" key="2">
    <source>
        <dbReference type="EMBL" id="CAA7032783.1"/>
    </source>
</evidence>
<dbReference type="InterPro" id="IPR036047">
    <property type="entry name" value="F-box-like_dom_sf"/>
</dbReference>
<dbReference type="EMBL" id="CACVBM020001128">
    <property type="protein sequence ID" value="CAA7032783.1"/>
    <property type="molecule type" value="Genomic_DNA"/>
</dbReference>
<evidence type="ECO:0000259" key="1">
    <source>
        <dbReference type="PROSITE" id="PS50181"/>
    </source>
</evidence>
<accession>A0A6D2IZ07</accession>
<protein>
    <recommendedName>
        <fullName evidence="1">F-box domain-containing protein</fullName>
    </recommendedName>
</protein>
<dbReference type="SMART" id="SM00256">
    <property type="entry name" value="FBOX"/>
    <property type="match status" value="1"/>
</dbReference>
<dbReference type="Gene3D" id="1.20.1280.50">
    <property type="match status" value="1"/>
</dbReference>
<reference evidence="2" key="1">
    <citation type="submission" date="2020-01" db="EMBL/GenBank/DDBJ databases">
        <authorList>
            <person name="Mishra B."/>
        </authorList>
    </citation>
    <scope>NUCLEOTIDE SEQUENCE [LARGE SCALE GENOMIC DNA]</scope>
</reference>
<comment type="caution">
    <text evidence="2">The sequence shown here is derived from an EMBL/GenBank/DDBJ whole genome shotgun (WGS) entry which is preliminary data.</text>
</comment>
<dbReference type="PANTHER" id="PTHR47993:SF37">
    <property type="entry name" value="F-BOX ASSOCIATED UBIQUITINATION EFFECTOR FAMILY PROTEIN"/>
    <property type="match status" value="1"/>
</dbReference>
<dbReference type="PROSITE" id="PS50181">
    <property type="entry name" value="FBOX"/>
    <property type="match status" value="1"/>
</dbReference>
<dbReference type="SUPFAM" id="SSF81383">
    <property type="entry name" value="F-box domain"/>
    <property type="match status" value="1"/>
</dbReference>
<evidence type="ECO:0000313" key="3">
    <source>
        <dbReference type="Proteomes" id="UP000467841"/>
    </source>
</evidence>
<dbReference type="Pfam" id="PF00646">
    <property type="entry name" value="F-box"/>
    <property type="match status" value="1"/>
</dbReference>
<proteinExistence type="predicted"/>
<dbReference type="Proteomes" id="UP000467841">
    <property type="component" value="Unassembled WGS sequence"/>
</dbReference>
<dbReference type="InterPro" id="IPR017451">
    <property type="entry name" value="F-box-assoc_interact_dom"/>
</dbReference>
<name>A0A6D2IZ07_9BRAS</name>
<dbReference type="Pfam" id="PF07734">
    <property type="entry name" value="FBA_1"/>
    <property type="match status" value="1"/>
</dbReference>
<dbReference type="AlphaFoldDB" id="A0A6D2IZ07"/>
<feature type="domain" description="F-box" evidence="1">
    <location>
        <begin position="5"/>
        <end position="50"/>
    </location>
</feature>
<dbReference type="CDD" id="cd22157">
    <property type="entry name" value="F-box_AtFBW1-like"/>
    <property type="match status" value="1"/>
</dbReference>
<keyword evidence="3" id="KW-1185">Reference proteome</keyword>
<dbReference type="NCBIfam" id="TIGR01640">
    <property type="entry name" value="F_box_assoc_1"/>
    <property type="match status" value="1"/>
</dbReference>
<gene>
    <name evidence="2" type="ORF">MERR_LOCUS20018</name>
</gene>
<dbReference type="PANTHER" id="PTHR47993">
    <property type="entry name" value="OS09G0372900 PROTEIN-RELATED"/>
    <property type="match status" value="1"/>
</dbReference>
<dbReference type="InterPro" id="IPR050233">
    <property type="entry name" value="A_thaliana_F-box"/>
</dbReference>
<organism evidence="2 3">
    <name type="scientific">Microthlaspi erraticum</name>
    <dbReference type="NCBI Taxonomy" id="1685480"/>
    <lineage>
        <taxon>Eukaryota</taxon>
        <taxon>Viridiplantae</taxon>
        <taxon>Streptophyta</taxon>
        <taxon>Embryophyta</taxon>
        <taxon>Tracheophyta</taxon>
        <taxon>Spermatophyta</taxon>
        <taxon>Magnoliopsida</taxon>
        <taxon>eudicotyledons</taxon>
        <taxon>Gunneridae</taxon>
        <taxon>Pentapetalae</taxon>
        <taxon>rosids</taxon>
        <taxon>malvids</taxon>
        <taxon>Brassicales</taxon>
        <taxon>Brassicaceae</taxon>
        <taxon>Coluteocarpeae</taxon>
        <taxon>Microthlaspi</taxon>
    </lineage>
</organism>